<dbReference type="AlphaFoldDB" id="A0A0F9A2Z6"/>
<accession>A0A0F9A2Z6</accession>
<proteinExistence type="predicted"/>
<gene>
    <name evidence="1" type="ORF">LCGC14_2702330</name>
</gene>
<evidence type="ECO:0000313" key="1">
    <source>
        <dbReference type="EMBL" id="KKK92495.1"/>
    </source>
</evidence>
<organism evidence="1">
    <name type="scientific">marine sediment metagenome</name>
    <dbReference type="NCBI Taxonomy" id="412755"/>
    <lineage>
        <taxon>unclassified sequences</taxon>
        <taxon>metagenomes</taxon>
        <taxon>ecological metagenomes</taxon>
    </lineage>
</organism>
<dbReference type="EMBL" id="LAZR01048189">
    <property type="protein sequence ID" value="KKK92495.1"/>
    <property type="molecule type" value="Genomic_DNA"/>
</dbReference>
<sequence>MTMTTIAERYKKIRQKYDMLAKNAYEYAKQTPVARDYDGGDILNG</sequence>
<comment type="caution">
    <text evidence="1">The sequence shown here is derived from an EMBL/GenBank/DDBJ whole genome shotgun (WGS) entry which is preliminary data.</text>
</comment>
<feature type="non-terminal residue" evidence="1">
    <location>
        <position position="45"/>
    </location>
</feature>
<name>A0A0F9A2Z6_9ZZZZ</name>
<protein>
    <submittedName>
        <fullName evidence="1">Uncharacterized protein</fullName>
    </submittedName>
</protein>
<reference evidence="1" key="1">
    <citation type="journal article" date="2015" name="Nature">
        <title>Complex archaea that bridge the gap between prokaryotes and eukaryotes.</title>
        <authorList>
            <person name="Spang A."/>
            <person name="Saw J.H."/>
            <person name="Jorgensen S.L."/>
            <person name="Zaremba-Niedzwiedzka K."/>
            <person name="Martijn J."/>
            <person name="Lind A.E."/>
            <person name="van Eijk R."/>
            <person name="Schleper C."/>
            <person name="Guy L."/>
            <person name="Ettema T.J."/>
        </authorList>
    </citation>
    <scope>NUCLEOTIDE SEQUENCE</scope>
</reference>